<feature type="domain" description="RNA-binding protein Tab2-like N-terminal" evidence="1">
    <location>
        <begin position="3"/>
        <end position="105"/>
    </location>
</feature>
<evidence type="ECO:0000259" key="2">
    <source>
        <dbReference type="Pfam" id="PF20429"/>
    </source>
</evidence>
<gene>
    <name evidence="3" type="ORF">NC992_01405</name>
</gene>
<organism evidence="3 4">
    <name type="scientific">Leptolyngbya subtilissima DQ-A4</name>
    <dbReference type="NCBI Taxonomy" id="2933933"/>
    <lineage>
        <taxon>Bacteria</taxon>
        <taxon>Bacillati</taxon>
        <taxon>Cyanobacteriota</taxon>
        <taxon>Cyanophyceae</taxon>
        <taxon>Leptolyngbyales</taxon>
        <taxon>Leptolyngbyaceae</taxon>
        <taxon>Leptolyngbya group</taxon>
        <taxon>Leptolyngbya</taxon>
    </lineage>
</organism>
<protein>
    <submittedName>
        <fullName evidence="3">Tab2/Atab2 family RNA-binding protein</fullName>
    </submittedName>
</protein>
<feature type="domain" description="RNA-binding protein Tab2/Atab2 C-terminal" evidence="2">
    <location>
        <begin position="121"/>
        <end position="277"/>
    </location>
</feature>
<keyword evidence="4" id="KW-1185">Reference proteome</keyword>
<name>A0ABV0JYB6_9CYAN</name>
<dbReference type="EMBL" id="JAMPKX010000001">
    <property type="protein sequence ID" value="MEP0945517.1"/>
    <property type="molecule type" value="Genomic_DNA"/>
</dbReference>
<dbReference type="PANTHER" id="PTHR34556">
    <property type="match status" value="1"/>
</dbReference>
<dbReference type="PANTHER" id="PTHR34556:SF2">
    <property type="entry name" value="PROTEIN TAB2 HOMOLOG, CHLOROPLASTIC"/>
    <property type="match status" value="1"/>
</dbReference>
<dbReference type="Proteomes" id="UP001482513">
    <property type="component" value="Unassembled WGS sequence"/>
</dbReference>
<dbReference type="Pfam" id="PF20429">
    <property type="entry name" value="Tab2-like_C"/>
    <property type="match status" value="1"/>
</dbReference>
<evidence type="ECO:0000259" key="1">
    <source>
        <dbReference type="Pfam" id="PF06485"/>
    </source>
</evidence>
<evidence type="ECO:0000313" key="3">
    <source>
        <dbReference type="EMBL" id="MEP0945517.1"/>
    </source>
</evidence>
<dbReference type="InterPro" id="IPR009472">
    <property type="entry name" value="Tab2-like"/>
</dbReference>
<dbReference type="InterPro" id="IPR046760">
    <property type="entry name" value="Tab2-like_N"/>
</dbReference>
<dbReference type="RefSeq" id="WP_190698401.1">
    <property type="nucleotide sequence ID" value="NZ_JAMPKX010000001.1"/>
</dbReference>
<accession>A0ABV0JYB6</accession>
<reference evidence="3 4" key="1">
    <citation type="submission" date="2022-04" db="EMBL/GenBank/DDBJ databases">
        <title>Positive selection, recombination, and allopatry shape intraspecific diversity of widespread and dominant cyanobacteria.</title>
        <authorList>
            <person name="Wei J."/>
            <person name="Shu W."/>
            <person name="Hu C."/>
        </authorList>
    </citation>
    <scope>NUCLEOTIDE SEQUENCE [LARGE SCALE GENOMIC DNA]</scope>
    <source>
        <strain evidence="3 4">DQ-A4</strain>
    </source>
</reference>
<dbReference type="Pfam" id="PF06485">
    <property type="entry name" value="Tab2-like_N"/>
    <property type="match status" value="1"/>
</dbReference>
<sequence>MTVWQADLHRPPLTSPSGEPLWEILLCSDDFVFSYGAMTAQSAVNKAWVSEQIGIALEKAGSHPEKIQVFRPQALSLLTVSCESLGIAVESTRHTATLHQWLQQRAKWYSTQPNAVPIPYNPLHIESPPPVPLPENLWGDRWGFTALSAYDFEQTLPYEPIPLRHLPPSLMPSGLGLASTTPIPGIVVDAGRQAMALAQWIQANNPAWLSYVRGEPDGLILDAGLCDRWVFTTFSDPDVTAAGQRFEQRKRESQGLHFLLVRPDDSGMTSTGLWLLQQPGMIMQSSTRQ</sequence>
<evidence type="ECO:0000313" key="4">
    <source>
        <dbReference type="Proteomes" id="UP001482513"/>
    </source>
</evidence>
<comment type="caution">
    <text evidence="3">The sequence shown here is derived from an EMBL/GenBank/DDBJ whole genome shotgun (WGS) entry which is preliminary data.</text>
</comment>
<dbReference type="InterPro" id="IPR046761">
    <property type="entry name" value="Tab2-like_C"/>
</dbReference>
<proteinExistence type="predicted"/>